<reference evidence="2 3" key="1">
    <citation type="submission" date="2015-09" db="EMBL/GenBank/DDBJ databases">
        <title>Draft genome of the parasitic nematode Teladorsagia circumcincta isolate WARC Sus (inbred).</title>
        <authorList>
            <person name="Mitreva M."/>
        </authorList>
    </citation>
    <scope>NUCLEOTIDE SEQUENCE [LARGE SCALE GENOMIC DNA]</scope>
    <source>
        <strain evidence="2 3">S</strain>
    </source>
</reference>
<feature type="non-terminal residue" evidence="2">
    <location>
        <position position="66"/>
    </location>
</feature>
<sequence length="66" mass="7303">MEQHRIVESIREGDGYAELKSIRRAFVIMMIGMVLDVAGLILAIICSVLPNPYSSLFVSTVIHINA</sequence>
<accession>A0A2G9TXM4</accession>
<protein>
    <submittedName>
        <fullName evidence="2">Uncharacterized protein</fullName>
    </submittedName>
</protein>
<evidence type="ECO:0000313" key="3">
    <source>
        <dbReference type="Proteomes" id="UP000230423"/>
    </source>
</evidence>
<dbReference type="AlphaFoldDB" id="A0A2G9TXM4"/>
<name>A0A2G9TXM4_TELCI</name>
<evidence type="ECO:0000313" key="2">
    <source>
        <dbReference type="EMBL" id="PIO62776.1"/>
    </source>
</evidence>
<keyword evidence="1" id="KW-1133">Transmembrane helix</keyword>
<organism evidence="2 3">
    <name type="scientific">Teladorsagia circumcincta</name>
    <name type="common">Brown stomach worm</name>
    <name type="synonym">Ostertagia circumcincta</name>
    <dbReference type="NCBI Taxonomy" id="45464"/>
    <lineage>
        <taxon>Eukaryota</taxon>
        <taxon>Metazoa</taxon>
        <taxon>Ecdysozoa</taxon>
        <taxon>Nematoda</taxon>
        <taxon>Chromadorea</taxon>
        <taxon>Rhabditida</taxon>
        <taxon>Rhabditina</taxon>
        <taxon>Rhabditomorpha</taxon>
        <taxon>Strongyloidea</taxon>
        <taxon>Trichostrongylidae</taxon>
        <taxon>Teladorsagia</taxon>
    </lineage>
</organism>
<feature type="transmembrane region" description="Helical" evidence="1">
    <location>
        <begin position="26"/>
        <end position="50"/>
    </location>
</feature>
<gene>
    <name evidence="2" type="ORF">TELCIR_15654</name>
</gene>
<keyword evidence="3" id="KW-1185">Reference proteome</keyword>
<keyword evidence="1" id="KW-0812">Transmembrane</keyword>
<keyword evidence="1" id="KW-0472">Membrane</keyword>
<dbReference type="EMBL" id="KZ351676">
    <property type="protein sequence ID" value="PIO62776.1"/>
    <property type="molecule type" value="Genomic_DNA"/>
</dbReference>
<proteinExistence type="predicted"/>
<dbReference type="Proteomes" id="UP000230423">
    <property type="component" value="Unassembled WGS sequence"/>
</dbReference>
<evidence type="ECO:0000256" key="1">
    <source>
        <dbReference type="SAM" id="Phobius"/>
    </source>
</evidence>